<dbReference type="AlphaFoldDB" id="C0GJ32"/>
<evidence type="ECO:0000256" key="1">
    <source>
        <dbReference type="ARBA" id="ARBA00004651"/>
    </source>
</evidence>
<keyword evidence="5 8" id="KW-0812">Transmembrane</keyword>
<comment type="similarity">
    <text evidence="2">Belongs to the CPA3 antiporters (TC 2.A.63) subunit F family.</text>
</comment>
<keyword evidence="6 8" id="KW-1133">Transmembrane helix</keyword>
<feature type="transmembrane region" description="Helical" evidence="8">
    <location>
        <begin position="6"/>
        <end position="26"/>
    </location>
</feature>
<protein>
    <submittedName>
        <fullName evidence="9">Multiple resistance and pH regulation protein F</fullName>
    </submittedName>
</protein>
<evidence type="ECO:0000256" key="7">
    <source>
        <dbReference type="ARBA" id="ARBA00023136"/>
    </source>
</evidence>
<evidence type="ECO:0000256" key="5">
    <source>
        <dbReference type="ARBA" id="ARBA00022692"/>
    </source>
</evidence>
<dbReference type="PANTHER" id="PTHR34702:SF1">
    <property type="entry name" value="NA(+)_H(+) ANTIPORTER SUBUNIT F"/>
    <property type="match status" value="1"/>
</dbReference>
<evidence type="ECO:0000256" key="4">
    <source>
        <dbReference type="ARBA" id="ARBA00022475"/>
    </source>
</evidence>
<dbReference type="EMBL" id="ACJM01000014">
    <property type="protein sequence ID" value="EEG76665.1"/>
    <property type="molecule type" value="Genomic_DNA"/>
</dbReference>
<dbReference type="Proteomes" id="UP000006443">
    <property type="component" value="Unassembled WGS sequence"/>
</dbReference>
<keyword evidence="3" id="KW-0813">Transport</keyword>
<dbReference type="OrthoDB" id="9799958at2"/>
<dbReference type="RefSeq" id="WP_008517935.1">
    <property type="nucleotide sequence ID" value="NZ_ACJM01000014.1"/>
</dbReference>
<keyword evidence="7 8" id="KW-0472">Membrane</keyword>
<evidence type="ECO:0000313" key="10">
    <source>
        <dbReference type="Proteomes" id="UP000006443"/>
    </source>
</evidence>
<evidence type="ECO:0000256" key="8">
    <source>
        <dbReference type="SAM" id="Phobius"/>
    </source>
</evidence>
<feature type="transmembrane region" description="Helical" evidence="8">
    <location>
        <begin position="38"/>
        <end position="58"/>
    </location>
</feature>
<dbReference type="GO" id="GO:0015385">
    <property type="term" value="F:sodium:proton antiporter activity"/>
    <property type="evidence" value="ECO:0007669"/>
    <property type="project" value="TreeGrafter"/>
</dbReference>
<evidence type="ECO:0000256" key="3">
    <source>
        <dbReference type="ARBA" id="ARBA00022448"/>
    </source>
</evidence>
<accession>C0GJ32</accession>
<comment type="caution">
    <text evidence="9">The sequence shown here is derived from an EMBL/GenBank/DDBJ whole genome shotgun (WGS) entry which is preliminary data.</text>
</comment>
<organism evidence="9 10">
    <name type="scientific">Dethiobacter alkaliphilus AHT 1</name>
    <dbReference type="NCBI Taxonomy" id="555088"/>
    <lineage>
        <taxon>Bacteria</taxon>
        <taxon>Bacillati</taxon>
        <taxon>Bacillota</taxon>
        <taxon>Dethiobacteria</taxon>
        <taxon>Dethiobacterales</taxon>
        <taxon>Dethiobacteraceae</taxon>
        <taxon>Dethiobacter</taxon>
    </lineage>
</organism>
<keyword evidence="4" id="KW-1003">Cell membrane</keyword>
<feature type="transmembrane region" description="Helical" evidence="8">
    <location>
        <begin position="64"/>
        <end position="83"/>
    </location>
</feature>
<evidence type="ECO:0000256" key="2">
    <source>
        <dbReference type="ARBA" id="ARBA00009212"/>
    </source>
</evidence>
<dbReference type="PANTHER" id="PTHR34702">
    <property type="entry name" value="NA(+)/H(+) ANTIPORTER SUBUNIT F1"/>
    <property type="match status" value="1"/>
</dbReference>
<name>C0GJ32_DETAL</name>
<evidence type="ECO:0000313" key="9">
    <source>
        <dbReference type="EMBL" id="EEG76665.1"/>
    </source>
</evidence>
<dbReference type="Pfam" id="PF04066">
    <property type="entry name" value="MrpF_PhaF"/>
    <property type="match status" value="1"/>
</dbReference>
<sequence length="88" mass="9692">MIQLSLEGVFLGLVVLSFLALYRIIWGPHASDRILGTNVVLTNVIMAIIILAHIFENYTYLDVAYVYVLSAFVGTICVMKSLGKGKLS</sequence>
<gene>
    <name evidence="9" type="ORF">DealDRAFT_2491</name>
</gene>
<evidence type="ECO:0000256" key="6">
    <source>
        <dbReference type="ARBA" id="ARBA00022989"/>
    </source>
</evidence>
<dbReference type="GO" id="GO:0005886">
    <property type="term" value="C:plasma membrane"/>
    <property type="evidence" value="ECO:0007669"/>
    <property type="project" value="UniProtKB-SubCell"/>
</dbReference>
<keyword evidence="10" id="KW-1185">Reference proteome</keyword>
<dbReference type="STRING" id="555088.DealDRAFT_2491"/>
<dbReference type="InterPro" id="IPR007208">
    <property type="entry name" value="MrpF/PhaF-like"/>
</dbReference>
<proteinExistence type="inferred from homology"/>
<dbReference type="eggNOG" id="COG2212">
    <property type="taxonomic scope" value="Bacteria"/>
</dbReference>
<reference evidence="9 10" key="1">
    <citation type="submission" date="2009-02" db="EMBL/GenBank/DDBJ databases">
        <title>Sequencing of the draft genome and assembly of Dethiobacter alkaliphilus AHT 1.</title>
        <authorList>
            <consortium name="US DOE Joint Genome Institute (JGI-PGF)"/>
            <person name="Lucas S."/>
            <person name="Copeland A."/>
            <person name="Lapidus A."/>
            <person name="Glavina del Rio T."/>
            <person name="Dalin E."/>
            <person name="Tice H."/>
            <person name="Bruce D."/>
            <person name="Goodwin L."/>
            <person name="Pitluck S."/>
            <person name="Larimer F."/>
            <person name="Land M.L."/>
            <person name="Hauser L."/>
            <person name="Muyzer G."/>
        </authorList>
    </citation>
    <scope>NUCLEOTIDE SEQUENCE [LARGE SCALE GENOMIC DNA]</scope>
    <source>
        <strain evidence="9 10">AHT 1</strain>
    </source>
</reference>
<comment type="subcellular location">
    <subcellularLocation>
        <location evidence="1">Cell membrane</location>
        <topology evidence="1">Multi-pass membrane protein</topology>
    </subcellularLocation>
</comment>